<organism evidence="7 8">
    <name type="scientific">Protopolystoma xenopodis</name>
    <dbReference type="NCBI Taxonomy" id="117903"/>
    <lineage>
        <taxon>Eukaryota</taxon>
        <taxon>Metazoa</taxon>
        <taxon>Spiralia</taxon>
        <taxon>Lophotrochozoa</taxon>
        <taxon>Platyhelminthes</taxon>
        <taxon>Monogenea</taxon>
        <taxon>Polyopisthocotylea</taxon>
        <taxon>Polystomatidea</taxon>
        <taxon>Polystomatidae</taxon>
        <taxon>Protopolystoma</taxon>
    </lineage>
</organism>
<reference evidence="7" key="1">
    <citation type="submission" date="2018-11" db="EMBL/GenBank/DDBJ databases">
        <authorList>
            <consortium name="Pathogen Informatics"/>
        </authorList>
    </citation>
    <scope>NUCLEOTIDE SEQUENCE</scope>
</reference>
<name>A0A448XG80_9PLAT</name>
<dbReference type="InterPro" id="IPR029055">
    <property type="entry name" value="Ntn_hydrolases_N"/>
</dbReference>
<comment type="catalytic activity">
    <reaction evidence="1">
        <text>D-fructose 6-phosphate + L-glutamine = D-glucosamine 6-phosphate + L-glutamate</text>
        <dbReference type="Rhea" id="RHEA:13237"/>
        <dbReference type="ChEBI" id="CHEBI:29985"/>
        <dbReference type="ChEBI" id="CHEBI:58359"/>
        <dbReference type="ChEBI" id="CHEBI:58725"/>
        <dbReference type="ChEBI" id="CHEBI:61527"/>
        <dbReference type="EC" id="2.6.1.16"/>
    </reaction>
</comment>
<evidence type="ECO:0000256" key="4">
    <source>
        <dbReference type="ARBA" id="ARBA00022679"/>
    </source>
</evidence>
<dbReference type="AlphaFoldDB" id="A0A448XG80"/>
<evidence type="ECO:0000313" key="8">
    <source>
        <dbReference type="Proteomes" id="UP000784294"/>
    </source>
</evidence>
<dbReference type="GO" id="GO:0006487">
    <property type="term" value="P:protein N-linked glycosylation"/>
    <property type="evidence" value="ECO:0007669"/>
    <property type="project" value="TreeGrafter"/>
</dbReference>
<proteinExistence type="predicted"/>
<evidence type="ECO:0000313" key="7">
    <source>
        <dbReference type="EMBL" id="VEL35727.1"/>
    </source>
</evidence>
<dbReference type="PANTHER" id="PTHR10937">
    <property type="entry name" value="GLUCOSAMINE--FRUCTOSE-6-PHOSPHATE AMINOTRANSFERASE, ISOMERIZING"/>
    <property type="match status" value="1"/>
</dbReference>
<dbReference type="GO" id="GO:0004360">
    <property type="term" value="F:glutamine-fructose-6-phosphate transaminase (isomerizing) activity"/>
    <property type="evidence" value="ECO:0007669"/>
    <property type="project" value="UniProtKB-EC"/>
</dbReference>
<gene>
    <name evidence="7" type="ORF">PXEA_LOCUS29167</name>
</gene>
<dbReference type="PANTHER" id="PTHR10937:SF0">
    <property type="entry name" value="GLUTAMINE--FRUCTOSE-6-PHOSPHATE TRANSAMINASE (ISOMERIZING)"/>
    <property type="match status" value="1"/>
</dbReference>
<comment type="caution">
    <text evidence="7">The sequence shown here is derived from an EMBL/GenBank/DDBJ whole genome shotgun (WGS) entry which is preliminary data.</text>
</comment>
<dbReference type="Gene3D" id="3.60.20.10">
    <property type="entry name" value="Glutamine Phosphoribosylpyrophosphate, subunit 1, domain 1"/>
    <property type="match status" value="1"/>
</dbReference>
<evidence type="ECO:0000256" key="1">
    <source>
        <dbReference type="ARBA" id="ARBA00001031"/>
    </source>
</evidence>
<sequence>MKRLEYRGYDSSGIAIDSTIQMKNYHNGFENSEGNNLLPSETVLINLVRRRGKVAILVDAVESLLKSTDGTVVFDCHIGIAHTRWATHGEPNEVNSHPQPSDSNNEFLVVHNGIITNYGNIKAWLVSI</sequence>
<dbReference type="OrthoDB" id="15235at2759"/>
<dbReference type="SUPFAM" id="SSF56235">
    <property type="entry name" value="N-terminal nucleophile aminohydrolases (Ntn hydrolases)"/>
    <property type="match status" value="1"/>
</dbReference>
<dbReference type="GO" id="GO:0006047">
    <property type="term" value="P:UDP-N-acetylglucosamine metabolic process"/>
    <property type="evidence" value="ECO:0007669"/>
    <property type="project" value="TreeGrafter"/>
</dbReference>
<feature type="domain" description="Glutamine amidotransferase type-2" evidence="6">
    <location>
        <begin position="1"/>
        <end position="128"/>
    </location>
</feature>
<keyword evidence="4" id="KW-0808">Transferase</keyword>
<keyword evidence="8" id="KW-1185">Reference proteome</keyword>
<dbReference type="EC" id="2.6.1.16" evidence="2"/>
<accession>A0A448XG80</accession>
<dbReference type="GO" id="GO:0006002">
    <property type="term" value="P:fructose 6-phosphate metabolic process"/>
    <property type="evidence" value="ECO:0007669"/>
    <property type="project" value="TreeGrafter"/>
</dbReference>
<evidence type="ECO:0000256" key="2">
    <source>
        <dbReference type="ARBA" id="ARBA00012916"/>
    </source>
</evidence>
<keyword evidence="3" id="KW-0032">Aminotransferase</keyword>
<dbReference type="Pfam" id="PF13522">
    <property type="entry name" value="GATase_6"/>
    <property type="match status" value="1"/>
</dbReference>
<dbReference type="Proteomes" id="UP000784294">
    <property type="component" value="Unassembled WGS sequence"/>
</dbReference>
<dbReference type="PROSITE" id="PS51278">
    <property type="entry name" value="GATASE_TYPE_2"/>
    <property type="match status" value="1"/>
</dbReference>
<dbReference type="EMBL" id="CAAALY010250503">
    <property type="protein sequence ID" value="VEL35727.1"/>
    <property type="molecule type" value="Genomic_DNA"/>
</dbReference>
<protein>
    <recommendedName>
        <fullName evidence="2">glutamine--fructose-6-phosphate transaminase (isomerizing)</fullName>
        <ecNumber evidence="2">2.6.1.16</ecNumber>
    </recommendedName>
</protein>
<keyword evidence="5" id="KW-0315">Glutamine amidotransferase</keyword>
<dbReference type="InterPro" id="IPR017932">
    <property type="entry name" value="GATase_2_dom"/>
</dbReference>
<evidence type="ECO:0000259" key="6">
    <source>
        <dbReference type="PROSITE" id="PS51278"/>
    </source>
</evidence>
<evidence type="ECO:0000256" key="5">
    <source>
        <dbReference type="ARBA" id="ARBA00022962"/>
    </source>
</evidence>
<evidence type="ECO:0000256" key="3">
    <source>
        <dbReference type="ARBA" id="ARBA00022576"/>
    </source>
</evidence>